<sequence>MKILYLLFPFFLLLVQGAAGASLAPENEGQCKQEGGFCSFLKCYHPYHVFGRCSTFMVCCKRKW</sequence>
<reference evidence="11" key="1">
    <citation type="journal article" date="2014" name="Sci. Rep.">
        <title>The first report of a Pelecaniformes defensin cluster: Characterization of ?-defensin genes in the crested ibis based on BAC libraries.</title>
        <authorList>
            <person name="Lan H."/>
            <person name="Chen H."/>
            <person name="Chen L.C."/>
            <person name="Wang B.B."/>
            <person name="Sun L."/>
            <person name="Ma M.Y."/>
            <person name="Fang S.G."/>
            <person name="Wan Q.H."/>
        </authorList>
    </citation>
    <scope>NUCLEOTIDE SEQUENCE</scope>
</reference>
<keyword evidence="3" id="KW-0964">Secreted</keyword>
<evidence type="ECO:0000313" key="11">
    <source>
        <dbReference type="EMBL" id="AIW00366.1"/>
    </source>
</evidence>
<keyword evidence="5 9" id="KW-0732">Signal</keyword>
<keyword evidence="7" id="KW-0044">Antibiotic</keyword>
<evidence type="ECO:0000259" key="10">
    <source>
        <dbReference type="Pfam" id="PF00711"/>
    </source>
</evidence>
<dbReference type="EMBL" id="KM098134">
    <property type="protein sequence ID" value="AIW00366.1"/>
    <property type="molecule type" value="Genomic_DNA"/>
</dbReference>
<accession>A0A0A0RHJ6</accession>
<evidence type="ECO:0000256" key="1">
    <source>
        <dbReference type="ARBA" id="ARBA00004613"/>
    </source>
</evidence>
<dbReference type="GO" id="GO:0031731">
    <property type="term" value="F:CCR6 chemokine receptor binding"/>
    <property type="evidence" value="ECO:0007669"/>
    <property type="project" value="TreeGrafter"/>
</dbReference>
<evidence type="ECO:0000256" key="8">
    <source>
        <dbReference type="ARBA" id="ARBA00023157"/>
    </source>
</evidence>
<evidence type="ECO:0000256" key="5">
    <source>
        <dbReference type="ARBA" id="ARBA00022729"/>
    </source>
</evidence>
<organism evidence="11">
    <name type="scientific">Nipponia nippon</name>
    <name type="common">Crested ibis</name>
    <name type="synonym">Ibis nippon</name>
    <dbReference type="NCBI Taxonomy" id="128390"/>
    <lineage>
        <taxon>Eukaryota</taxon>
        <taxon>Metazoa</taxon>
        <taxon>Chordata</taxon>
        <taxon>Craniata</taxon>
        <taxon>Vertebrata</taxon>
        <taxon>Euteleostomi</taxon>
        <taxon>Archelosauria</taxon>
        <taxon>Archosauria</taxon>
        <taxon>Dinosauria</taxon>
        <taxon>Saurischia</taxon>
        <taxon>Theropoda</taxon>
        <taxon>Coelurosauria</taxon>
        <taxon>Aves</taxon>
        <taxon>Neognathae</taxon>
        <taxon>Neoaves</taxon>
        <taxon>Aequornithes</taxon>
        <taxon>Pelecaniformes</taxon>
        <taxon>Threskiornithidae</taxon>
        <taxon>Nipponia</taxon>
    </lineage>
</organism>
<dbReference type="PANTHER" id="PTHR20515">
    <property type="entry name" value="BETA-DEFENSIN"/>
    <property type="match status" value="1"/>
</dbReference>
<proteinExistence type="evidence at transcript level"/>
<keyword evidence="6" id="KW-0211">Defensin</keyword>
<dbReference type="AlphaFoldDB" id="A0A0A0RHJ6"/>
<evidence type="ECO:0000256" key="7">
    <source>
        <dbReference type="ARBA" id="ARBA00023022"/>
    </source>
</evidence>
<comment type="similarity">
    <text evidence="2">Belongs to the beta-defensin family.</text>
</comment>
<feature type="signal peptide" evidence="9">
    <location>
        <begin position="1"/>
        <end position="20"/>
    </location>
</feature>
<feature type="chain" id="PRO_5007385731" evidence="9">
    <location>
        <begin position="21"/>
        <end position="64"/>
    </location>
</feature>
<dbReference type="Gene3D" id="3.10.360.10">
    <property type="entry name" value="Antimicrobial Peptide, Beta-defensin 2, Chain A"/>
    <property type="match status" value="1"/>
</dbReference>
<gene>
    <name evidence="12" type="primary">BD1B</name>
</gene>
<keyword evidence="8" id="KW-1015">Disulfide bond</keyword>
<evidence type="ECO:0000256" key="3">
    <source>
        <dbReference type="ARBA" id="ARBA00022525"/>
    </source>
</evidence>
<dbReference type="EMBL" id="KM272305">
    <property type="protein sequence ID" value="AIW00373.1"/>
    <property type="molecule type" value="mRNA"/>
</dbReference>
<keyword evidence="4" id="KW-0929">Antimicrobial</keyword>
<dbReference type="SUPFAM" id="SSF57392">
    <property type="entry name" value="Defensin-like"/>
    <property type="match status" value="1"/>
</dbReference>
<dbReference type="GO" id="GO:0042056">
    <property type="term" value="F:chemoattractant activity"/>
    <property type="evidence" value="ECO:0007669"/>
    <property type="project" value="TreeGrafter"/>
</dbReference>
<dbReference type="GO" id="GO:0042742">
    <property type="term" value="P:defense response to bacterium"/>
    <property type="evidence" value="ECO:0007669"/>
    <property type="project" value="UniProtKB-KW"/>
</dbReference>
<dbReference type="GO" id="GO:0005615">
    <property type="term" value="C:extracellular space"/>
    <property type="evidence" value="ECO:0007669"/>
    <property type="project" value="TreeGrafter"/>
</dbReference>
<evidence type="ECO:0000256" key="4">
    <source>
        <dbReference type="ARBA" id="ARBA00022529"/>
    </source>
</evidence>
<evidence type="ECO:0000256" key="2">
    <source>
        <dbReference type="ARBA" id="ARBA00007371"/>
    </source>
</evidence>
<comment type="subcellular location">
    <subcellularLocation>
        <location evidence="1">Secreted</location>
    </subcellularLocation>
</comment>
<name>A0A0A0RHJ6_NIPNI</name>
<evidence type="ECO:0000256" key="6">
    <source>
        <dbReference type="ARBA" id="ARBA00022940"/>
    </source>
</evidence>
<dbReference type="GO" id="GO:0060326">
    <property type="term" value="P:cell chemotaxis"/>
    <property type="evidence" value="ECO:0007669"/>
    <property type="project" value="TreeGrafter"/>
</dbReference>
<dbReference type="InterPro" id="IPR001855">
    <property type="entry name" value="Defensin_beta-like"/>
</dbReference>
<dbReference type="PANTHER" id="PTHR20515:SF20">
    <property type="entry name" value="GALLINACIN-1-RELATED"/>
    <property type="match status" value="1"/>
</dbReference>
<evidence type="ECO:0000256" key="9">
    <source>
        <dbReference type="SAM" id="SignalP"/>
    </source>
</evidence>
<dbReference type="Pfam" id="PF00711">
    <property type="entry name" value="Defensin_beta"/>
    <property type="match status" value="1"/>
</dbReference>
<feature type="domain" description="Beta-defensin-like" evidence="10">
    <location>
        <begin position="30"/>
        <end position="61"/>
    </location>
</feature>
<evidence type="ECO:0000313" key="12">
    <source>
        <dbReference type="EMBL" id="AIW00373.1"/>
    </source>
</evidence>
<protein>
    <submittedName>
        <fullName evidence="11 12">Defensin</fullName>
    </submittedName>
</protein>
<reference evidence="12" key="2">
    <citation type="submission" date="2014-08" db="EMBL/GenBank/DDBJ databases">
        <authorList>
            <person name="Chen L.-C."/>
            <person name="Chen H."/>
            <person name="Wang B.-B."/>
            <person name="Sun L."/>
            <person name="Fang S.-G."/>
            <person name="Wan Q.-H."/>
        </authorList>
    </citation>
    <scope>NUCLEOTIDE SEQUENCE</scope>
</reference>